<dbReference type="FunFam" id="3.30.420.40:FF:000097">
    <property type="entry name" value="tRNA threonylcarbamoyladenosine biosynthesis protein TsaB"/>
    <property type="match status" value="1"/>
</dbReference>
<dbReference type="EMBL" id="CVRF01000002">
    <property type="protein sequence ID" value="CRK85671.1"/>
    <property type="molecule type" value="Genomic_DNA"/>
</dbReference>
<evidence type="ECO:0000256" key="2">
    <source>
        <dbReference type="ARBA" id="ARBA00010493"/>
    </source>
</evidence>
<gene>
    <name evidence="8" type="primary">tsaB</name>
    <name evidence="8" type="ORF">SOFFGTOCOR_0237</name>
</gene>
<dbReference type="CDD" id="cd24032">
    <property type="entry name" value="ASKHA_NBD_TsaB"/>
    <property type="match status" value="1"/>
</dbReference>
<dbReference type="InterPro" id="IPR022496">
    <property type="entry name" value="T6A_TsaB"/>
</dbReference>
<keyword evidence="4" id="KW-0963">Cytoplasm</keyword>
<evidence type="ECO:0000259" key="7">
    <source>
        <dbReference type="Pfam" id="PF00814"/>
    </source>
</evidence>
<feature type="domain" description="Gcp-like" evidence="7">
    <location>
        <begin position="33"/>
        <end position="135"/>
    </location>
</feature>
<dbReference type="Pfam" id="PF00814">
    <property type="entry name" value="TsaD"/>
    <property type="match status" value="1"/>
</dbReference>
<evidence type="ECO:0000256" key="5">
    <source>
        <dbReference type="ARBA" id="ARBA00022694"/>
    </source>
</evidence>
<dbReference type="Proteomes" id="UP000242301">
    <property type="component" value="Unassembled WGS sequence"/>
</dbReference>
<dbReference type="STRING" id="1715285.SOFFGTOCOR_0237"/>
<comment type="subcellular location">
    <subcellularLocation>
        <location evidence="1">Cytoplasm</location>
    </subcellularLocation>
</comment>
<dbReference type="AlphaFoldDB" id="A0A0M6W9R6"/>
<evidence type="ECO:0000313" key="9">
    <source>
        <dbReference type="Proteomes" id="UP000242301"/>
    </source>
</evidence>
<dbReference type="GO" id="GO:0002949">
    <property type="term" value="P:tRNA threonylcarbamoyladenosine modification"/>
    <property type="evidence" value="ECO:0007669"/>
    <property type="project" value="InterPro"/>
</dbReference>
<dbReference type="NCBIfam" id="TIGR03725">
    <property type="entry name" value="T6A_YeaZ"/>
    <property type="match status" value="1"/>
</dbReference>
<reference evidence="9" key="1">
    <citation type="submission" date="2015-05" db="EMBL/GenBank/DDBJ databases">
        <authorList>
            <person name="Manzano-Marin A."/>
        </authorList>
    </citation>
    <scope>NUCLEOTIDE SEQUENCE [LARGE SCALE GENOMIC DNA]</scope>
    <source>
        <strain evidence="9">officinalis</strain>
    </source>
</reference>
<dbReference type="Gene3D" id="3.30.420.40">
    <property type="match status" value="2"/>
</dbReference>
<organism evidence="8 9">
    <name type="scientific">Candidatus Providencia siddallii</name>
    <dbReference type="NCBI Taxonomy" id="1715285"/>
    <lineage>
        <taxon>Bacteria</taxon>
        <taxon>Pseudomonadati</taxon>
        <taxon>Pseudomonadota</taxon>
        <taxon>Gammaproteobacteria</taxon>
        <taxon>Enterobacterales</taxon>
        <taxon>Morganellaceae</taxon>
        <taxon>Providencia</taxon>
    </lineage>
</organism>
<sequence>MSKRFLSIDTSTDACSVALIDNNRIISRFAISFRKHEQKILPMVEEVLSQVKITLSQLDALIFNKGPGSFTGVRVGIGVSQGLALGANLPLIGVSSLMTLAEGAYRVTGQSKILTIINASASKVYYAQYERDKNGIWLGEETEVLLTEECVKIKLISLSGLWSYAGNCWLTYQKFFKNNPFIKNSKIILSNAQDMLPIANNLWSQGKIIKIENAKATYLCNII</sequence>
<dbReference type="InterPro" id="IPR043129">
    <property type="entry name" value="ATPase_NBD"/>
</dbReference>
<dbReference type="GO" id="GO:0005829">
    <property type="term" value="C:cytosol"/>
    <property type="evidence" value="ECO:0007669"/>
    <property type="project" value="TreeGrafter"/>
</dbReference>
<comment type="similarity">
    <text evidence="2">Belongs to the KAE1 / TsaD family. TsaB subfamily.</text>
</comment>
<dbReference type="InterPro" id="IPR000905">
    <property type="entry name" value="Gcp-like_dom"/>
</dbReference>
<dbReference type="PANTHER" id="PTHR11735:SF11">
    <property type="entry name" value="TRNA THREONYLCARBAMOYLADENOSINE BIOSYNTHESIS PROTEIN TSAB"/>
    <property type="match status" value="1"/>
</dbReference>
<dbReference type="PANTHER" id="PTHR11735">
    <property type="entry name" value="TRNA N6-ADENOSINE THREONYLCARBAMOYLTRANSFERASE"/>
    <property type="match status" value="1"/>
</dbReference>
<keyword evidence="9" id="KW-1185">Reference proteome</keyword>
<evidence type="ECO:0000256" key="4">
    <source>
        <dbReference type="ARBA" id="ARBA00022490"/>
    </source>
</evidence>
<name>A0A0M6W9R6_9GAMM</name>
<evidence type="ECO:0000256" key="1">
    <source>
        <dbReference type="ARBA" id="ARBA00004496"/>
    </source>
</evidence>
<evidence type="ECO:0000313" key="8">
    <source>
        <dbReference type="EMBL" id="CRK85671.1"/>
    </source>
</evidence>
<proteinExistence type="inferred from homology"/>
<evidence type="ECO:0000256" key="6">
    <source>
        <dbReference type="ARBA" id="ARBA00032446"/>
    </source>
</evidence>
<accession>A0A0M6W9R6</accession>
<protein>
    <recommendedName>
        <fullName evidence="3">tRNA threonylcarbamoyladenosine biosynthesis protein TsaB</fullName>
    </recommendedName>
    <alternativeName>
        <fullName evidence="6">t(6)A37 threonylcarbamoyladenosine biosynthesis protein TsaB</fullName>
    </alternativeName>
</protein>
<keyword evidence="5" id="KW-0819">tRNA processing</keyword>
<evidence type="ECO:0000256" key="3">
    <source>
        <dbReference type="ARBA" id="ARBA00019012"/>
    </source>
</evidence>
<dbReference type="SUPFAM" id="SSF53067">
    <property type="entry name" value="Actin-like ATPase domain"/>
    <property type="match status" value="2"/>
</dbReference>